<dbReference type="EC" id="3.1.2.-" evidence="3"/>
<reference evidence="4" key="1">
    <citation type="journal article" date="2019" name="Int. J. Syst. Evol. Microbiol.">
        <title>The Global Catalogue of Microorganisms (GCM) 10K type strain sequencing project: providing services to taxonomists for standard genome sequencing and annotation.</title>
        <authorList>
            <consortium name="The Broad Institute Genomics Platform"/>
            <consortium name="The Broad Institute Genome Sequencing Center for Infectious Disease"/>
            <person name="Wu L."/>
            <person name="Ma J."/>
        </authorList>
    </citation>
    <scope>NUCLEOTIDE SEQUENCE [LARGE SCALE GENOMIC DNA]</scope>
    <source>
        <strain evidence="4">CCUG 66188</strain>
    </source>
</reference>
<evidence type="ECO:0000313" key="4">
    <source>
        <dbReference type="Proteomes" id="UP001596023"/>
    </source>
</evidence>
<dbReference type="SUPFAM" id="SSF54637">
    <property type="entry name" value="Thioesterase/thiol ester dehydrase-isomerase"/>
    <property type="match status" value="1"/>
</dbReference>
<comment type="caution">
    <text evidence="3">The sequence shown here is derived from an EMBL/GenBank/DDBJ whole genome shotgun (WGS) entry which is preliminary data.</text>
</comment>
<dbReference type="Proteomes" id="UP001596023">
    <property type="component" value="Unassembled WGS sequence"/>
</dbReference>
<dbReference type="CDD" id="cd00586">
    <property type="entry name" value="4HBT"/>
    <property type="match status" value="1"/>
</dbReference>
<dbReference type="Pfam" id="PF13279">
    <property type="entry name" value="4HBT_2"/>
    <property type="match status" value="1"/>
</dbReference>
<keyword evidence="4" id="KW-1185">Reference proteome</keyword>
<dbReference type="PANTHER" id="PTHR31793">
    <property type="entry name" value="4-HYDROXYBENZOYL-COA THIOESTERASE FAMILY MEMBER"/>
    <property type="match status" value="1"/>
</dbReference>
<sequence>MNKTSIYEYKMKVRDYECDAQGIVNNANYQHYYEVVRHEFLEQHGLNFYELHEQGIDAVVVSVYIRYKHSLRGANDFICTVDSIEKDGIRYIFNQKIIRLKDNKACSTARVETACMVNGKVGKPELFDKALGHLLTS</sequence>
<dbReference type="InterPro" id="IPR050563">
    <property type="entry name" value="4-hydroxybenzoyl-CoA_TE"/>
</dbReference>
<evidence type="ECO:0000256" key="2">
    <source>
        <dbReference type="ARBA" id="ARBA00022801"/>
    </source>
</evidence>
<evidence type="ECO:0000313" key="3">
    <source>
        <dbReference type="EMBL" id="MFC4674101.1"/>
    </source>
</evidence>
<dbReference type="InterPro" id="IPR029069">
    <property type="entry name" value="HotDog_dom_sf"/>
</dbReference>
<dbReference type="RefSeq" id="WP_379996056.1">
    <property type="nucleotide sequence ID" value="NZ_JBHSGN010000067.1"/>
</dbReference>
<organism evidence="3 4">
    <name type="scientific">Dysgonomonas termitidis</name>
    <dbReference type="NCBI Taxonomy" id="1516126"/>
    <lineage>
        <taxon>Bacteria</taxon>
        <taxon>Pseudomonadati</taxon>
        <taxon>Bacteroidota</taxon>
        <taxon>Bacteroidia</taxon>
        <taxon>Bacteroidales</taxon>
        <taxon>Dysgonomonadaceae</taxon>
        <taxon>Dysgonomonas</taxon>
    </lineage>
</organism>
<comment type="similarity">
    <text evidence="1">Belongs to the 4-hydroxybenzoyl-CoA thioesterase family.</text>
</comment>
<keyword evidence="2 3" id="KW-0378">Hydrolase</keyword>
<dbReference type="GO" id="GO:0016787">
    <property type="term" value="F:hydrolase activity"/>
    <property type="evidence" value="ECO:0007669"/>
    <property type="project" value="UniProtKB-KW"/>
</dbReference>
<dbReference type="Gene3D" id="3.10.129.10">
    <property type="entry name" value="Hotdog Thioesterase"/>
    <property type="match status" value="1"/>
</dbReference>
<evidence type="ECO:0000256" key="1">
    <source>
        <dbReference type="ARBA" id="ARBA00005953"/>
    </source>
</evidence>
<dbReference type="PIRSF" id="PIRSF003230">
    <property type="entry name" value="YbgC"/>
    <property type="match status" value="1"/>
</dbReference>
<accession>A0ABV9KWZ7</accession>
<name>A0ABV9KWZ7_9BACT</name>
<dbReference type="InterPro" id="IPR006684">
    <property type="entry name" value="YbgC/YbaW"/>
</dbReference>
<dbReference type="EMBL" id="JBHSGN010000067">
    <property type="protein sequence ID" value="MFC4674101.1"/>
    <property type="molecule type" value="Genomic_DNA"/>
</dbReference>
<proteinExistence type="inferred from homology"/>
<protein>
    <submittedName>
        <fullName evidence="3">Acyl-CoA thioesterase</fullName>
        <ecNumber evidence="3">3.1.2.-</ecNumber>
    </submittedName>
</protein>
<dbReference type="PANTHER" id="PTHR31793:SF27">
    <property type="entry name" value="NOVEL THIOESTERASE SUPERFAMILY DOMAIN AND SAPOSIN A-TYPE DOMAIN CONTAINING PROTEIN (0610012H03RIK)"/>
    <property type="match status" value="1"/>
</dbReference>
<gene>
    <name evidence="3" type="ORF">ACFO6W_10370</name>
</gene>